<evidence type="ECO:0000256" key="1">
    <source>
        <dbReference type="ARBA" id="ARBA00010676"/>
    </source>
</evidence>
<reference evidence="7" key="1">
    <citation type="journal article" date="2023" name="Commun. Biol.">
        <title>Genome analysis of Parmales, the sister group of diatoms, reveals the evolutionary specialization of diatoms from phago-mixotrophs to photoautotrophs.</title>
        <authorList>
            <person name="Ban H."/>
            <person name="Sato S."/>
            <person name="Yoshikawa S."/>
            <person name="Yamada K."/>
            <person name="Nakamura Y."/>
            <person name="Ichinomiya M."/>
            <person name="Sato N."/>
            <person name="Blanc-Mathieu R."/>
            <person name="Endo H."/>
            <person name="Kuwata A."/>
            <person name="Ogata H."/>
        </authorList>
    </citation>
    <scope>NUCLEOTIDE SEQUENCE [LARGE SCALE GENOMIC DNA]</scope>
</reference>
<dbReference type="PROSITE" id="PS50836">
    <property type="entry name" value="DOMON"/>
    <property type="match status" value="1"/>
</dbReference>
<evidence type="ECO:0000313" key="6">
    <source>
        <dbReference type="EMBL" id="GMI40078.1"/>
    </source>
</evidence>
<feature type="chain" id="PRO_5040864481" description="DOMON domain-containing protein" evidence="4">
    <location>
        <begin position="25"/>
        <end position="640"/>
    </location>
</feature>
<name>A0A9W7L9H9_9STRA</name>
<organism evidence="6 7">
    <name type="scientific">Triparma columacea</name>
    <dbReference type="NCBI Taxonomy" id="722753"/>
    <lineage>
        <taxon>Eukaryota</taxon>
        <taxon>Sar</taxon>
        <taxon>Stramenopiles</taxon>
        <taxon>Ochrophyta</taxon>
        <taxon>Bolidophyceae</taxon>
        <taxon>Parmales</taxon>
        <taxon>Triparmaceae</taxon>
        <taxon>Triparma</taxon>
    </lineage>
</organism>
<dbReference type="Pfam" id="PF03712">
    <property type="entry name" value="Cu2_monoox_C"/>
    <property type="match status" value="1"/>
</dbReference>
<evidence type="ECO:0000256" key="3">
    <source>
        <dbReference type="ARBA" id="ARBA00023180"/>
    </source>
</evidence>
<gene>
    <name evidence="6" type="ORF">TrCOL_g939</name>
</gene>
<feature type="domain" description="DOMON" evidence="5">
    <location>
        <begin position="508"/>
        <end position="631"/>
    </location>
</feature>
<dbReference type="GO" id="GO:0030667">
    <property type="term" value="C:secretory granule membrane"/>
    <property type="evidence" value="ECO:0007669"/>
    <property type="project" value="TreeGrafter"/>
</dbReference>
<comment type="similarity">
    <text evidence="1">Belongs to the copper type II ascorbate-dependent monooxygenase family.</text>
</comment>
<accession>A0A9W7L9H9</accession>
<feature type="signal peptide" evidence="4">
    <location>
        <begin position="1"/>
        <end position="24"/>
    </location>
</feature>
<sequence length="640" mass="69145">MLPRLTILCAVMVVACAVASRSLASSSKSTLLRFTRKFITCDDKDVEITDVTNRIIWAYSDSVPDGSGVGVGGPGGHVDRGSLSLRLRSGGTPQRPSDTPLHTLDMTVEDITVTPDDVPSGSFQVSGVTIDNGGEGEGKISTTSYWCKGINVTHLDGSPQHAVGFEPIVTEGNERRVHHILLYQCPDMANDPEAATYSGNCWADSTPRTVKQCNFGSVVTAWAIGGEPSYFPTAAGMKVGEGGVGGGYYMMEIHYDNYDASTFNDSSGLRMLYTPTLRENDIGVMYTGALIGIDIPPNEERYDINARCPWTCTANVPSAGIKVFNSLLHAHTAGVAVRTSLSDKNGNFKQSLGTEDYYDFNYQTPIPLDVTMHKDDEIHTRCTYNTEGRTKSTLFGLATGDEMCLTYLWYYPAMPDSGRCLFTNASPVGIQQGGLMSIVPDPYDNGRLPLAVCDASFINIASPNDLSYPEVYCEREVVPKEEEKWLVNGGGGEMDLEQLYDNVEVVNDKVSIYYTVDSGTSELHMAIRADTEGWVGVGFGGGKMKGSDIIMGWVNEDGGWVSDRFAEGNWEPAVDEVQDYYNLAVYSATCEVEDGGACQWVKGDANPVDEDVVLGAGAGKKSGGTALVLVGVVLMGLLWF</sequence>
<dbReference type="InterPro" id="IPR000945">
    <property type="entry name" value="DBH-like"/>
</dbReference>
<keyword evidence="4" id="KW-0732">Signal</keyword>
<dbReference type="InterPro" id="IPR005018">
    <property type="entry name" value="DOMON_domain"/>
</dbReference>
<dbReference type="OrthoDB" id="193961at2759"/>
<dbReference type="EMBL" id="BRYA01000118">
    <property type="protein sequence ID" value="GMI40078.1"/>
    <property type="molecule type" value="Genomic_DNA"/>
</dbReference>
<dbReference type="PROSITE" id="PS51257">
    <property type="entry name" value="PROKAR_LIPOPROTEIN"/>
    <property type="match status" value="1"/>
</dbReference>
<dbReference type="InterPro" id="IPR008977">
    <property type="entry name" value="PHM/PNGase_F_dom_sf"/>
</dbReference>
<keyword evidence="3" id="KW-0325">Glycoprotein</keyword>
<comment type="caution">
    <text evidence="6">The sequence shown here is derived from an EMBL/GenBank/DDBJ whole genome shotgun (WGS) entry which is preliminary data.</text>
</comment>
<dbReference type="SUPFAM" id="SSF49344">
    <property type="entry name" value="CBD9-like"/>
    <property type="match status" value="1"/>
</dbReference>
<dbReference type="Gene3D" id="2.60.40.1210">
    <property type="entry name" value="Cellobiose dehydrogenase, cytochrome domain"/>
    <property type="match status" value="1"/>
</dbReference>
<dbReference type="GO" id="GO:0004500">
    <property type="term" value="F:dopamine beta-monooxygenase activity"/>
    <property type="evidence" value="ECO:0007669"/>
    <property type="project" value="InterPro"/>
</dbReference>
<dbReference type="SUPFAM" id="SSF49742">
    <property type="entry name" value="PHM/PNGase F"/>
    <property type="match status" value="2"/>
</dbReference>
<dbReference type="GO" id="GO:0042421">
    <property type="term" value="P:norepinephrine biosynthetic process"/>
    <property type="evidence" value="ECO:0007669"/>
    <property type="project" value="TreeGrafter"/>
</dbReference>
<dbReference type="GO" id="GO:0005507">
    <property type="term" value="F:copper ion binding"/>
    <property type="evidence" value="ECO:0007669"/>
    <property type="project" value="InterPro"/>
</dbReference>
<evidence type="ECO:0000256" key="4">
    <source>
        <dbReference type="SAM" id="SignalP"/>
    </source>
</evidence>
<keyword evidence="2" id="KW-1015">Disulfide bond</keyword>
<dbReference type="PANTHER" id="PTHR10157">
    <property type="entry name" value="DOPAMINE BETA HYDROXYLASE RELATED"/>
    <property type="match status" value="1"/>
</dbReference>
<evidence type="ECO:0000259" key="5">
    <source>
        <dbReference type="PROSITE" id="PS50836"/>
    </source>
</evidence>
<dbReference type="GO" id="GO:0005615">
    <property type="term" value="C:extracellular space"/>
    <property type="evidence" value="ECO:0007669"/>
    <property type="project" value="TreeGrafter"/>
</dbReference>
<dbReference type="PANTHER" id="PTHR10157:SF23">
    <property type="entry name" value="MOXD1 HOMOLOG 1"/>
    <property type="match status" value="1"/>
</dbReference>
<dbReference type="InterPro" id="IPR000323">
    <property type="entry name" value="Cu2_ascorb_mOase_N"/>
</dbReference>
<dbReference type="InterPro" id="IPR036939">
    <property type="entry name" value="Cu2_ascorb_mOase_N_sf"/>
</dbReference>
<evidence type="ECO:0000256" key="2">
    <source>
        <dbReference type="ARBA" id="ARBA00023157"/>
    </source>
</evidence>
<dbReference type="Pfam" id="PF03351">
    <property type="entry name" value="DOMON"/>
    <property type="match status" value="1"/>
</dbReference>
<dbReference type="AlphaFoldDB" id="A0A9W7L9H9"/>
<dbReference type="Pfam" id="PF01082">
    <property type="entry name" value="Cu2_monooxygen"/>
    <property type="match status" value="1"/>
</dbReference>
<dbReference type="Gene3D" id="2.60.120.230">
    <property type="match status" value="1"/>
</dbReference>
<dbReference type="InterPro" id="IPR014784">
    <property type="entry name" value="Cu2_ascorb_mOase-like_C"/>
</dbReference>
<dbReference type="GO" id="GO:0042420">
    <property type="term" value="P:dopamine catabolic process"/>
    <property type="evidence" value="ECO:0007669"/>
    <property type="project" value="TreeGrafter"/>
</dbReference>
<dbReference type="InterPro" id="IPR024548">
    <property type="entry name" value="Cu2_monoox_C"/>
</dbReference>
<dbReference type="Gene3D" id="2.60.120.310">
    <property type="entry name" value="Copper type II, ascorbate-dependent monooxygenase, N-terminal domain"/>
    <property type="match status" value="1"/>
</dbReference>
<dbReference type="GO" id="GO:0006589">
    <property type="term" value="P:octopamine biosynthetic process"/>
    <property type="evidence" value="ECO:0007669"/>
    <property type="project" value="TreeGrafter"/>
</dbReference>
<dbReference type="Proteomes" id="UP001165065">
    <property type="component" value="Unassembled WGS sequence"/>
</dbReference>
<evidence type="ECO:0000313" key="7">
    <source>
        <dbReference type="Proteomes" id="UP001165065"/>
    </source>
</evidence>
<proteinExistence type="inferred from homology"/>
<protein>
    <recommendedName>
        <fullName evidence="5">DOMON domain-containing protein</fullName>
    </recommendedName>
</protein>
<keyword evidence="7" id="KW-1185">Reference proteome</keyword>